<evidence type="ECO:0000256" key="1">
    <source>
        <dbReference type="SAM" id="MobiDB-lite"/>
    </source>
</evidence>
<reference evidence="3 4" key="1">
    <citation type="submission" date="2016-12" db="EMBL/GenBank/DDBJ databases">
        <title>The genomes of Aspergillus section Nigri reveals drivers in fungal speciation.</title>
        <authorList>
            <consortium name="DOE Joint Genome Institute"/>
            <person name="Vesth T.C."/>
            <person name="Nybo J."/>
            <person name="Theobald S."/>
            <person name="Brandl J."/>
            <person name="Frisvad J.C."/>
            <person name="Nielsen K.F."/>
            <person name="Lyhne E.K."/>
            <person name="Kogle M.E."/>
            <person name="Kuo A."/>
            <person name="Riley R."/>
            <person name="Clum A."/>
            <person name="Nolan M."/>
            <person name="Lipzen A."/>
            <person name="Salamov A."/>
            <person name="Henrissat B."/>
            <person name="Wiebenga A."/>
            <person name="De Vries R.P."/>
            <person name="Grigoriev I.V."/>
            <person name="Mortensen U.H."/>
            <person name="Andersen M.R."/>
            <person name="Baker S.E."/>
        </authorList>
    </citation>
    <scope>NUCLEOTIDE SEQUENCE [LARGE SCALE GENOMIC DNA]</scope>
    <source>
        <strain evidence="3 4">IBT 23096</strain>
    </source>
</reference>
<dbReference type="InterPro" id="IPR057684">
    <property type="entry name" value="DUF7924"/>
</dbReference>
<dbReference type="VEuPathDB" id="FungiDB:P170DRAFT_514091"/>
<dbReference type="GeneID" id="36562876"/>
<feature type="compositionally biased region" description="Basic and acidic residues" evidence="1">
    <location>
        <begin position="429"/>
        <end position="458"/>
    </location>
</feature>
<dbReference type="STRING" id="1392250.A0A2I2FT21"/>
<dbReference type="AlphaFoldDB" id="A0A2I2FT21"/>
<protein>
    <recommendedName>
        <fullName evidence="2">DUF7924 domain-containing protein</fullName>
    </recommendedName>
</protein>
<dbReference type="EMBL" id="MSFO01000010">
    <property type="protein sequence ID" value="PLB43766.1"/>
    <property type="molecule type" value="Genomic_DNA"/>
</dbReference>
<gene>
    <name evidence="3" type="ORF">P170DRAFT_514091</name>
</gene>
<dbReference type="Pfam" id="PF25545">
    <property type="entry name" value="DUF7924"/>
    <property type="match status" value="1"/>
</dbReference>
<feature type="region of interest" description="Disordered" evidence="1">
    <location>
        <begin position="403"/>
        <end position="482"/>
    </location>
</feature>
<keyword evidence="4" id="KW-1185">Reference proteome</keyword>
<feature type="compositionally biased region" description="Basic residues" evidence="1">
    <location>
        <begin position="472"/>
        <end position="482"/>
    </location>
</feature>
<organism evidence="3 4">
    <name type="scientific">Aspergillus steynii IBT 23096</name>
    <dbReference type="NCBI Taxonomy" id="1392250"/>
    <lineage>
        <taxon>Eukaryota</taxon>
        <taxon>Fungi</taxon>
        <taxon>Dikarya</taxon>
        <taxon>Ascomycota</taxon>
        <taxon>Pezizomycotina</taxon>
        <taxon>Eurotiomycetes</taxon>
        <taxon>Eurotiomycetidae</taxon>
        <taxon>Eurotiales</taxon>
        <taxon>Aspergillaceae</taxon>
        <taxon>Aspergillus</taxon>
        <taxon>Aspergillus subgen. Circumdati</taxon>
    </lineage>
</organism>
<sequence length="482" mass="54950">MSCHQSLRHEPKIQKPAAYWDNLSTLYLTKGALQELQRRIGRPQKKRQSQRPSQTAAAILKKLKNRLEEVKRSSRQGGFDLTDLRGYPQPEIDSRCGPMTRTRPVPKSKRTRKISNDADDITSITTTPYSLNFEQHLTDHQVHPLRHSYGESQKGNKPENMLEIRNRLANRRASLSSLNFSDADFDRFSTACDTASKEPQVSASVLPFIQGNTSQYSGGGTLFNNVAPLTDGTISDAKPDIYYGVRPEELHRKIRNDLNDMIIPCTNDSLPILPNFIVEVKGLDGKTSVSKRQCCYYGALGARAVHALQSYQPDRAGEAVYDNNAYTITCSYYDGMLSLFAHHLKAPAIPGERPQYFMTQLRSFMILDSPESFRDGVSAYRNARDWTKEKRDEMVVVANRRLQEAGEGASGTEHENASSTSGKEGEEEGKEKREKEERKKGKREKMEKKEAKKMEKEERKKRKREKEEKKQRKEAKKRKKAE</sequence>
<dbReference type="RefSeq" id="XP_024699068.1">
    <property type="nucleotide sequence ID" value="XM_024855170.1"/>
</dbReference>
<name>A0A2I2FT21_9EURO</name>
<comment type="caution">
    <text evidence="3">The sequence shown here is derived from an EMBL/GenBank/DDBJ whole genome shotgun (WGS) entry which is preliminary data.</text>
</comment>
<feature type="region of interest" description="Disordered" evidence="1">
    <location>
        <begin position="79"/>
        <end position="113"/>
    </location>
</feature>
<evidence type="ECO:0000313" key="4">
    <source>
        <dbReference type="Proteomes" id="UP000234275"/>
    </source>
</evidence>
<dbReference type="OrthoDB" id="4503105at2759"/>
<feature type="domain" description="DUF7924" evidence="2">
    <location>
        <begin position="231"/>
        <end position="386"/>
    </location>
</feature>
<evidence type="ECO:0000313" key="3">
    <source>
        <dbReference type="EMBL" id="PLB43766.1"/>
    </source>
</evidence>
<evidence type="ECO:0000259" key="2">
    <source>
        <dbReference type="Pfam" id="PF25545"/>
    </source>
</evidence>
<dbReference type="Proteomes" id="UP000234275">
    <property type="component" value="Unassembled WGS sequence"/>
</dbReference>
<accession>A0A2I2FT21</accession>
<feature type="compositionally biased region" description="Basic residues" evidence="1">
    <location>
        <begin position="104"/>
        <end position="113"/>
    </location>
</feature>
<proteinExistence type="predicted"/>